<evidence type="ECO:0000313" key="4">
    <source>
        <dbReference type="EMBL" id="TVM17071.1"/>
    </source>
</evidence>
<keyword evidence="1" id="KW-0949">S-adenosyl-L-methionine</keyword>
<accession>A0A7M3ME48</accession>
<evidence type="ECO:0000313" key="5">
    <source>
        <dbReference type="Proteomes" id="UP000448292"/>
    </source>
</evidence>
<dbReference type="RefSeq" id="WP_144303029.1">
    <property type="nucleotide sequence ID" value="NZ_QMIE01000008.1"/>
</dbReference>
<evidence type="ECO:0000259" key="3">
    <source>
        <dbReference type="PROSITE" id="PS51668"/>
    </source>
</evidence>
<dbReference type="NCBIfam" id="TIGR00104">
    <property type="entry name" value="tRNA_TsaA"/>
    <property type="match status" value="1"/>
</dbReference>
<comment type="similarity">
    <text evidence="2">Belongs to the tRNA methyltransferase O family.</text>
</comment>
<dbReference type="InterPro" id="IPR040372">
    <property type="entry name" value="YaeB-like"/>
</dbReference>
<dbReference type="PROSITE" id="PS01318">
    <property type="entry name" value="TSAA_1"/>
    <property type="match status" value="1"/>
</dbReference>
<evidence type="ECO:0000256" key="2">
    <source>
        <dbReference type="ARBA" id="ARBA00033753"/>
    </source>
</evidence>
<dbReference type="PROSITE" id="PS51668">
    <property type="entry name" value="TSAA_2"/>
    <property type="match status" value="1"/>
</dbReference>
<comment type="caution">
    <text evidence="4">The sequence shown here is derived from an EMBL/GenBank/DDBJ whole genome shotgun (WGS) entry which is preliminary data.</text>
</comment>
<feature type="domain" description="TsaA-like" evidence="3">
    <location>
        <begin position="5"/>
        <end position="140"/>
    </location>
</feature>
<dbReference type="InterPro" id="IPR023370">
    <property type="entry name" value="TrmO-like_N"/>
</dbReference>
<dbReference type="CDD" id="cd09281">
    <property type="entry name" value="UPF0066"/>
    <property type="match status" value="1"/>
</dbReference>
<dbReference type="EMBL" id="QMIE01000008">
    <property type="protein sequence ID" value="TVM17071.1"/>
    <property type="molecule type" value="Genomic_DNA"/>
</dbReference>
<keyword evidence="4" id="KW-0808">Transferase</keyword>
<proteinExistence type="inferred from homology"/>
<dbReference type="Pfam" id="PF01980">
    <property type="entry name" value="TrmO_N"/>
    <property type="match status" value="1"/>
</dbReference>
<name>A0A7M3ME48_9BACT</name>
<dbReference type="OrthoDB" id="9804309at2"/>
<dbReference type="GO" id="GO:0008168">
    <property type="term" value="F:methyltransferase activity"/>
    <property type="evidence" value="ECO:0007669"/>
    <property type="project" value="UniProtKB-KW"/>
</dbReference>
<sequence>MDKELCIIGYVESSLTSKDEAPKMEDENAPQAMVRIDPVYRAAMQNLAPGDDVILLTWLHEANRSYLQVHPRGDVHREKRGVFSTRSPDRPNPIGIHRVTLLAVDNGEEPSILVDGIEALNGTPVLDIKPVARTYRSDEEL</sequence>
<dbReference type="SUPFAM" id="SSF118196">
    <property type="entry name" value="YaeB-like"/>
    <property type="match status" value="1"/>
</dbReference>
<evidence type="ECO:0000256" key="1">
    <source>
        <dbReference type="ARBA" id="ARBA00022691"/>
    </source>
</evidence>
<dbReference type="InterPro" id="IPR036413">
    <property type="entry name" value="YaeB-like_sf"/>
</dbReference>
<organism evidence="4 5">
    <name type="scientific">Oceanidesulfovibrio indonesiensis</name>
    <dbReference type="NCBI Taxonomy" id="54767"/>
    <lineage>
        <taxon>Bacteria</taxon>
        <taxon>Pseudomonadati</taxon>
        <taxon>Thermodesulfobacteriota</taxon>
        <taxon>Desulfovibrionia</taxon>
        <taxon>Desulfovibrionales</taxon>
        <taxon>Desulfovibrionaceae</taxon>
        <taxon>Oceanidesulfovibrio</taxon>
    </lineage>
</organism>
<protein>
    <submittedName>
        <fullName evidence="4">tRNA (N6-threonylcarbamoyladenosine(37)-N6)-methyltransferase TrmO</fullName>
    </submittedName>
</protein>
<gene>
    <name evidence="4" type="primary">tsaA</name>
    <name evidence="4" type="ORF">DPQ33_09725</name>
</gene>
<dbReference type="Gene3D" id="2.40.30.70">
    <property type="entry name" value="YaeB-like"/>
    <property type="match status" value="1"/>
</dbReference>
<dbReference type="PANTHER" id="PTHR12818:SF0">
    <property type="entry name" value="TRNA (ADENINE(37)-N6)-METHYLTRANSFERASE"/>
    <property type="match status" value="1"/>
</dbReference>
<keyword evidence="4" id="KW-0489">Methyltransferase</keyword>
<dbReference type="PANTHER" id="PTHR12818">
    <property type="entry name" value="TRNA (ADENINE(37)-N6)-METHYLTRANSFERASE"/>
    <property type="match status" value="1"/>
</dbReference>
<dbReference type="GO" id="GO:0032259">
    <property type="term" value="P:methylation"/>
    <property type="evidence" value="ECO:0007669"/>
    <property type="project" value="UniProtKB-KW"/>
</dbReference>
<dbReference type="AlphaFoldDB" id="A0A7M3ME48"/>
<keyword evidence="5" id="KW-1185">Reference proteome</keyword>
<dbReference type="InterPro" id="IPR036414">
    <property type="entry name" value="YaeB_N_sf"/>
</dbReference>
<reference evidence="4 5" key="1">
    <citation type="submission" date="2018-06" db="EMBL/GenBank/DDBJ databases">
        <title>Complete genome of Desulfovibrio indonesiensis P37SLT.</title>
        <authorList>
            <person name="Crispim J.S."/>
            <person name="Vidigal P.M.P."/>
            <person name="Silva L.C.F."/>
            <person name="Laguardia C.N."/>
            <person name="Araujo L.C."/>
            <person name="Dias R.S."/>
            <person name="Sousa M.P."/>
            <person name="Paula S.O."/>
            <person name="Silva C."/>
        </authorList>
    </citation>
    <scope>NUCLEOTIDE SEQUENCE [LARGE SCALE GENOMIC DNA]</scope>
    <source>
        <strain evidence="4 5">P37SLT</strain>
    </source>
</reference>
<dbReference type="InterPro" id="IPR023368">
    <property type="entry name" value="UPF0066_cons_site"/>
</dbReference>
<dbReference type="Proteomes" id="UP000448292">
    <property type="component" value="Unassembled WGS sequence"/>
</dbReference>